<evidence type="ECO:0000259" key="7">
    <source>
        <dbReference type="Pfam" id="PF01619"/>
    </source>
</evidence>
<comment type="catalytic activity">
    <reaction evidence="5">
        <text>L-proline + a quinone = (S)-1-pyrroline-5-carboxylate + a quinol + H(+)</text>
        <dbReference type="Rhea" id="RHEA:23784"/>
        <dbReference type="ChEBI" id="CHEBI:15378"/>
        <dbReference type="ChEBI" id="CHEBI:17388"/>
        <dbReference type="ChEBI" id="CHEBI:24646"/>
        <dbReference type="ChEBI" id="CHEBI:60039"/>
        <dbReference type="ChEBI" id="CHEBI:132124"/>
        <dbReference type="EC" id="1.5.5.2"/>
    </reaction>
</comment>
<comment type="function">
    <text evidence="5">Converts proline to delta-1-pyrroline-5-carboxylate.</text>
</comment>
<dbReference type="EMBL" id="JADNYJ010000014">
    <property type="protein sequence ID" value="KAF8907642.1"/>
    <property type="molecule type" value="Genomic_DNA"/>
</dbReference>
<evidence type="ECO:0000256" key="4">
    <source>
        <dbReference type="ARBA" id="ARBA00023062"/>
    </source>
</evidence>
<dbReference type="Gene3D" id="3.20.20.220">
    <property type="match status" value="1"/>
</dbReference>
<proteinExistence type="inferred from homology"/>
<dbReference type="GO" id="GO:0005739">
    <property type="term" value="C:mitochondrion"/>
    <property type="evidence" value="ECO:0007669"/>
    <property type="project" value="TreeGrafter"/>
</dbReference>
<accession>A0A9P5TQK6</accession>
<protein>
    <recommendedName>
        <fullName evidence="2 5">Proline dehydrogenase</fullName>
        <ecNumber evidence="2 5">1.5.5.2</ecNumber>
    </recommendedName>
</protein>
<comment type="cofactor">
    <cofactor evidence="5">
        <name>FAD</name>
        <dbReference type="ChEBI" id="CHEBI:57692"/>
    </cofactor>
</comment>
<dbReference type="InterPro" id="IPR015659">
    <property type="entry name" value="Proline_oxidase"/>
</dbReference>
<evidence type="ECO:0000256" key="6">
    <source>
        <dbReference type="SAM" id="MobiDB-lite"/>
    </source>
</evidence>
<dbReference type="GO" id="GO:0010133">
    <property type="term" value="P:L-proline catabolic process to L-glutamate"/>
    <property type="evidence" value="ECO:0007669"/>
    <property type="project" value="TreeGrafter"/>
</dbReference>
<organism evidence="8 9">
    <name type="scientific">Gymnopilus junonius</name>
    <name type="common">Spectacular rustgill mushroom</name>
    <name type="synonym">Gymnopilus spectabilis subsp. junonius</name>
    <dbReference type="NCBI Taxonomy" id="109634"/>
    <lineage>
        <taxon>Eukaryota</taxon>
        <taxon>Fungi</taxon>
        <taxon>Dikarya</taxon>
        <taxon>Basidiomycota</taxon>
        <taxon>Agaricomycotina</taxon>
        <taxon>Agaricomycetes</taxon>
        <taxon>Agaricomycetidae</taxon>
        <taxon>Agaricales</taxon>
        <taxon>Agaricineae</taxon>
        <taxon>Hymenogastraceae</taxon>
        <taxon>Gymnopilus</taxon>
    </lineage>
</organism>
<evidence type="ECO:0000313" key="8">
    <source>
        <dbReference type="EMBL" id="KAF8907642.1"/>
    </source>
</evidence>
<keyword evidence="9" id="KW-1185">Reference proteome</keyword>
<name>A0A9P5TQK6_GYMJU</name>
<reference evidence="8" key="1">
    <citation type="submission" date="2020-11" db="EMBL/GenBank/DDBJ databases">
        <authorList>
            <consortium name="DOE Joint Genome Institute"/>
            <person name="Ahrendt S."/>
            <person name="Riley R."/>
            <person name="Andreopoulos W."/>
            <person name="LaButti K."/>
            <person name="Pangilinan J."/>
            <person name="Ruiz-duenas F.J."/>
            <person name="Barrasa J.M."/>
            <person name="Sanchez-Garcia M."/>
            <person name="Camarero S."/>
            <person name="Miyauchi S."/>
            <person name="Serrano A."/>
            <person name="Linde D."/>
            <person name="Babiker R."/>
            <person name="Drula E."/>
            <person name="Ayuso-Fernandez I."/>
            <person name="Pacheco R."/>
            <person name="Padilla G."/>
            <person name="Ferreira P."/>
            <person name="Barriuso J."/>
            <person name="Kellner H."/>
            <person name="Castanera R."/>
            <person name="Alfaro M."/>
            <person name="Ramirez L."/>
            <person name="Pisabarro A.G."/>
            <person name="Kuo A."/>
            <person name="Tritt A."/>
            <person name="Lipzen A."/>
            <person name="He G."/>
            <person name="Yan M."/>
            <person name="Ng V."/>
            <person name="Cullen D."/>
            <person name="Martin F."/>
            <person name="Rosso M.-N."/>
            <person name="Henrissat B."/>
            <person name="Hibbett D."/>
            <person name="Martinez A.T."/>
            <person name="Grigoriev I.V."/>
        </authorList>
    </citation>
    <scope>NUCLEOTIDE SEQUENCE</scope>
    <source>
        <strain evidence="8">AH 44721</strain>
    </source>
</reference>
<dbReference type="InterPro" id="IPR029041">
    <property type="entry name" value="FAD-linked_oxidoreductase-like"/>
</dbReference>
<gene>
    <name evidence="8" type="ORF">CPB84DRAFT_1674712</name>
</gene>
<dbReference type="GO" id="GO:0071949">
    <property type="term" value="F:FAD binding"/>
    <property type="evidence" value="ECO:0007669"/>
    <property type="project" value="TreeGrafter"/>
</dbReference>
<feature type="region of interest" description="Disordered" evidence="6">
    <location>
        <begin position="173"/>
        <end position="199"/>
    </location>
</feature>
<keyword evidence="5" id="KW-0274">FAD</keyword>
<sequence length="631" mass="68192">MLLARFGSLAPKRPVLSTARHLSFSFRPSRAHRGNAAFLTRRAVARTALFSFTLTSGLLASSIYADSDTNAQDGKKKGNPSVTSLGSLVRAYVVYTMCSVPALVDASPKLLSVLSSVPGLKQITEAFVRITFFDQFVGADTAEESIPLLHSLRAANKGVLFAYSVEVDEKEATGASTSLSSTDTIPNSPPPSSVSPSADGAYTRIVDEMVHCIDVAADFEDGLSKNSGVADNSFTHETVPVNAKGRRTWVAVKMTALLPDANALRALSARIVASRKALPSPEALVPFPGSPRIEDLGIISSPLTTNPNNLPPLTPEQIRDIRELYANLHRICKRASERGVKIIMDAEYSWYQPAIDALTLALMREFNSLDQKSRHGGYIEPLIYGTFQAYLRRTPSHIALALEDAKKNNYSLGVKLVRGAYHSHELAARHAALALSTPSLSISPEVDPPVWLEKKDSDATYNKCVGMLVRAVKEDLEKQNASVSTKKGAASAAAATSETPSLPGLGVLFGTHNWDSCALILKELVLNGLAVEEPKVSGNNGQAPIRVGEDVTERVAIGQLYGMTDNLTDWVVNRVVTDSPFVIKYVPYGALAEVMPYLSRRAIENKSVLGDGNAAYERQRAGQEIWKKIFG</sequence>
<keyword evidence="5" id="KW-0285">Flavoprotein</keyword>
<keyword evidence="4 5" id="KW-0642">Proline metabolism</keyword>
<dbReference type="PANTHER" id="PTHR13914">
    <property type="entry name" value="PROLINE OXIDASE"/>
    <property type="match status" value="1"/>
</dbReference>
<dbReference type="OrthoDB" id="5464at2759"/>
<evidence type="ECO:0000256" key="2">
    <source>
        <dbReference type="ARBA" id="ARBA00012695"/>
    </source>
</evidence>
<dbReference type="AlphaFoldDB" id="A0A9P5TQK6"/>
<feature type="domain" description="Proline dehydrogenase" evidence="7">
    <location>
        <begin position="277"/>
        <end position="608"/>
    </location>
</feature>
<dbReference type="PANTHER" id="PTHR13914:SF0">
    <property type="entry name" value="PROLINE DEHYDROGENASE 1, MITOCHONDRIAL"/>
    <property type="match status" value="1"/>
</dbReference>
<dbReference type="GO" id="GO:0004657">
    <property type="term" value="F:proline dehydrogenase activity"/>
    <property type="evidence" value="ECO:0007669"/>
    <property type="project" value="UniProtKB-EC"/>
</dbReference>
<dbReference type="EC" id="1.5.5.2" evidence="2 5"/>
<dbReference type="SUPFAM" id="SSF51730">
    <property type="entry name" value="FAD-linked oxidoreductase"/>
    <property type="match status" value="1"/>
</dbReference>
<evidence type="ECO:0000256" key="1">
    <source>
        <dbReference type="ARBA" id="ARBA00005869"/>
    </source>
</evidence>
<dbReference type="Proteomes" id="UP000724874">
    <property type="component" value="Unassembled WGS sequence"/>
</dbReference>
<evidence type="ECO:0000313" key="9">
    <source>
        <dbReference type="Proteomes" id="UP000724874"/>
    </source>
</evidence>
<evidence type="ECO:0000256" key="3">
    <source>
        <dbReference type="ARBA" id="ARBA00023002"/>
    </source>
</evidence>
<comment type="caution">
    <text evidence="8">The sequence shown here is derived from an EMBL/GenBank/DDBJ whole genome shotgun (WGS) entry which is preliminary data.</text>
</comment>
<dbReference type="InterPro" id="IPR002872">
    <property type="entry name" value="Proline_DH_dom"/>
</dbReference>
<feature type="compositionally biased region" description="Polar residues" evidence="6">
    <location>
        <begin position="174"/>
        <end position="185"/>
    </location>
</feature>
<dbReference type="Pfam" id="PF01619">
    <property type="entry name" value="Pro_dh"/>
    <property type="match status" value="1"/>
</dbReference>
<comment type="similarity">
    <text evidence="1 5">Belongs to the proline oxidase family.</text>
</comment>
<evidence type="ECO:0000256" key="5">
    <source>
        <dbReference type="RuleBase" id="RU364054"/>
    </source>
</evidence>
<keyword evidence="3 5" id="KW-0560">Oxidoreductase</keyword>